<dbReference type="GO" id="GO:0008270">
    <property type="term" value="F:zinc ion binding"/>
    <property type="evidence" value="ECO:0007669"/>
    <property type="project" value="UniProtKB-KW"/>
</dbReference>
<evidence type="ECO:0000259" key="6">
    <source>
        <dbReference type="PROSITE" id="PS50865"/>
    </source>
</evidence>
<protein>
    <submittedName>
        <fullName evidence="7">BQ2448_2166 protein</fullName>
    </submittedName>
</protein>
<dbReference type="SUPFAM" id="SSF144232">
    <property type="entry name" value="HIT/MYND zinc finger-like"/>
    <property type="match status" value="1"/>
</dbReference>
<evidence type="ECO:0000256" key="4">
    <source>
        <dbReference type="PROSITE-ProRule" id="PRU00134"/>
    </source>
</evidence>
<evidence type="ECO:0000256" key="3">
    <source>
        <dbReference type="ARBA" id="ARBA00022833"/>
    </source>
</evidence>
<accession>A0A238FDH8</accession>
<keyword evidence="8" id="KW-1185">Reference proteome</keyword>
<reference evidence="8" key="1">
    <citation type="submission" date="2016-09" db="EMBL/GenBank/DDBJ databases">
        <authorList>
            <person name="Jeantristanb JTB J.-T."/>
            <person name="Ricardo R."/>
        </authorList>
    </citation>
    <scope>NUCLEOTIDE SEQUENCE [LARGE SCALE GENOMIC DNA]</scope>
</reference>
<feature type="region of interest" description="Disordered" evidence="5">
    <location>
        <begin position="374"/>
        <end position="426"/>
    </location>
</feature>
<evidence type="ECO:0000256" key="2">
    <source>
        <dbReference type="ARBA" id="ARBA00022771"/>
    </source>
</evidence>
<evidence type="ECO:0000256" key="1">
    <source>
        <dbReference type="ARBA" id="ARBA00022723"/>
    </source>
</evidence>
<dbReference type="PROSITE" id="PS50865">
    <property type="entry name" value="ZF_MYND_2"/>
    <property type="match status" value="1"/>
</dbReference>
<sequence length="426" mass="47560">MAHLDKCAACHKSAPEAPANGSDSSRSFQVCSKCRGVAYCSRECQIKHWPGHKSRCPILALSNKMSSTTLSRKSKSILPATNPIPDPWSTFKPFLDSISTELCSILSLPYVPHVHDPNASTRKAAWYHLHFYLNPSPPVHFDPKTTTTSTTKNSRRQYILKLGQRTSPSSFLDWIRSEPSHANQPQILQTYQTQLLTLFDSDCKAFEKEAKFELQSLRRVICTAEDVNQRFLGLSILALGSRTVTRSALDPGNEGLDWVGRLSNILGSIEPCDAKGRGATENSSDEEASTKVLDRIVKELMKDEGWAKRSLKSWKEGEKGENDLLHATLVKRGVREEVLVGGRLGKGYYYAVPVSEFPTKCTCGRIHRPEEHYWDEEEEEGEHEYELDSDEDGCTPPYYNAHLGHSHDDDDGGGGGSHSHSHSHSH</sequence>
<dbReference type="Gene3D" id="6.10.140.2220">
    <property type="match status" value="1"/>
</dbReference>
<evidence type="ECO:0000313" key="8">
    <source>
        <dbReference type="Proteomes" id="UP000198372"/>
    </source>
</evidence>
<feature type="compositionally biased region" description="Acidic residues" evidence="5">
    <location>
        <begin position="374"/>
        <end position="393"/>
    </location>
</feature>
<evidence type="ECO:0000313" key="7">
    <source>
        <dbReference type="EMBL" id="SCV69146.1"/>
    </source>
</evidence>
<dbReference type="AlphaFoldDB" id="A0A238FDH8"/>
<evidence type="ECO:0000256" key="5">
    <source>
        <dbReference type="SAM" id="MobiDB-lite"/>
    </source>
</evidence>
<keyword evidence="1" id="KW-0479">Metal-binding</keyword>
<dbReference type="OrthoDB" id="2945048at2759"/>
<proteinExistence type="predicted"/>
<keyword evidence="3" id="KW-0862">Zinc</keyword>
<dbReference type="EMBL" id="FMSP01000004">
    <property type="protein sequence ID" value="SCV69146.1"/>
    <property type="molecule type" value="Genomic_DNA"/>
</dbReference>
<feature type="domain" description="MYND-type" evidence="6">
    <location>
        <begin position="7"/>
        <end position="56"/>
    </location>
</feature>
<gene>
    <name evidence="7" type="ORF">BQ2448_2166</name>
</gene>
<organism evidence="7 8">
    <name type="scientific">Microbotryum intermedium</name>
    <dbReference type="NCBI Taxonomy" id="269621"/>
    <lineage>
        <taxon>Eukaryota</taxon>
        <taxon>Fungi</taxon>
        <taxon>Dikarya</taxon>
        <taxon>Basidiomycota</taxon>
        <taxon>Pucciniomycotina</taxon>
        <taxon>Microbotryomycetes</taxon>
        <taxon>Microbotryales</taxon>
        <taxon>Microbotryaceae</taxon>
        <taxon>Microbotryum</taxon>
    </lineage>
</organism>
<name>A0A238FDH8_9BASI</name>
<dbReference type="STRING" id="269621.A0A238FDH8"/>
<keyword evidence="2 4" id="KW-0863">Zinc-finger</keyword>
<dbReference type="Proteomes" id="UP000198372">
    <property type="component" value="Unassembled WGS sequence"/>
</dbReference>
<dbReference type="Pfam" id="PF01753">
    <property type="entry name" value="zf-MYND"/>
    <property type="match status" value="1"/>
</dbReference>
<dbReference type="InterPro" id="IPR002893">
    <property type="entry name" value="Znf_MYND"/>
</dbReference>